<evidence type="ECO:0000259" key="4">
    <source>
        <dbReference type="PROSITE" id="PS50102"/>
    </source>
</evidence>
<organism evidence="6 7">
    <name type="scientific">Nyssa sinensis</name>
    <dbReference type="NCBI Taxonomy" id="561372"/>
    <lineage>
        <taxon>Eukaryota</taxon>
        <taxon>Viridiplantae</taxon>
        <taxon>Streptophyta</taxon>
        <taxon>Embryophyta</taxon>
        <taxon>Tracheophyta</taxon>
        <taxon>Spermatophyta</taxon>
        <taxon>Magnoliopsida</taxon>
        <taxon>eudicotyledons</taxon>
        <taxon>Gunneridae</taxon>
        <taxon>Pentapetalae</taxon>
        <taxon>asterids</taxon>
        <taxon>Cornales</taxon>
        <taxon>Nyssaceae</taxon>
        <taxon>Nyssa</taxon>
    </lineage>
</organism>
<evidence type="ECO:0000313" key="6">
    <source>
        <dbReference type="EMBL" id="KAA8529327.1"/>
    </source>
</evidence>
<evidence type="ECO:0000256" key="2">
    <source>
        <dbReference type="PROSITE-ProRule" id="PRU00176"/>
    </source>
</evidence>
<dbReference type="PROSITE" id="PS50102">
    <property type="entry name" value="RRM"/>
    <property type="match status" value="1"/>
</dbReference>
<feature type="compositionally biased region" description="Polar residues" evidence="3">
    <location>
        <begin position="325"/>
        <end position="336"/>
    </location>
</feature>
<keyword evidence="7" id="KW-1185">Reference proteome</keyword>
<dbReference type="PANTHER" id="PTHR10693:SF75">
    <property type="entry name" value="NUCLEAR TRANSPORT FACTOR 2"/>
    <property type="match status" value="1"/>
</dbReference>
<dbReference type="Proteomes" id="UP000325577">
    <property type="component" value="Linkage Group LG20"/>
</dbReference>
<name>A0A5J5AIQ4_9ASTE</name>
<dbReference type="PANTHER" id="PTHR10693">
    <property type="entry name" value="RAS GTPASE-ACTIVATING PROTEIN-BINDING PROTEIN"/>
    <property type="match status" value="1"/>
</dbReference>
<accession>A0A5J5AIQ4</accession>
<feature type="region of interest" description="Disordered" evidence="3">
    <location>
        <begin position="307"/>
        <end position="338"/>
    </location>
</feature>
<evidence type="ECO:0000313" key="7">
    <source>
        <dbReference type="Proteomes" id="UP000325577"/>
    </source>
</evidence>
<dbReference type="AlphaFoldDB" id="A0A5J5AIQ4"/>
<dbReference type="Pfam" id="PF00076">
    <property type="entry name" value="RRM_1"/>
    <property type="match status" value="1"/>
</dbReference>
<dbReference type="SUPFAM" id="SSF54427">
    <property type="entry name" value="NTF2-like"/>
    <property type="match status" value="1"/>
</dbReference>
<dbReference type="InterPro" id="IPR039539">
    <property type="entry name" value="Ras_GTPase_bind_prot"/>
</dbReference>
<dbReference type="SUPFAM" id="SSF54928">
    <property type="entry name" value="RNA-binding domain, RBD"/>
    <property type="match status" value="1"/>
</dbReference>
<sequence>MRASWDPVIHQYNDGSQIRKFPSKVQTLARRHRKPNPSLILRDPYERPSLSSLFVRHLPINHTLLSSPLLTSRSVSHLSFILIPIREMAMQIEGSSHAPSAQIVGNLFVERYYLVLHTSPDQVHKFYQDSSVISRPDLDGVMTSATTTQGINNKIRSFDLKDYKTEILTADAQESCNKGVVVLVTGCLTGKDNTSQWEFLKMLLLLLGPQIQSLIMSLIMPYKVTHLLLLRRLAIMTGKFCDPSDTKLSVVEVVVASSSRNDVSCPAESASTVQEDAQKISYASILARESTVTSPVHVATSSTVWAPPSSTEQLSHAPAARKTIAPQSNGSQSSNGHAEAKGIYIGNLPTDVTVQQLETAFKIFGPIKHDSIQIRQFKEDGFCYGFVDFESSNSAISALQAHKITIGNKEAYIEEKRTFTRAENGRRFPSGRGGFRNDNYRGRDNYGGIREYRKYDNDRGEFSGQSWGPTGRNGEAYRRGFQNGGSRGARRGGMK</sequence>
<dbReference type="SMART" id="SM00360">
    <property type="entry name" value="RRM"/>
    <property type="match status" value="1"/>
</dbReference>
<dbReference type="InterPro" id="IPR012677">
    <property type="entry name" value="Nucleotide-bd_a/b_plait_sf"/>
</dbReference>
<protein>
    <recommendedName>
        <fullName evidence="8">RRM domain-containing protein</fullName>
    </recommendedName>
</protein>
<dbReference type="Gene3D" id="3.30.70.330">
    <property type="match status" value="1"/>
</dbReference>
<dbReference type="CDD" id="cd00590">
    <property type="entry name" value="RRM_SF"/>
    <property type="match status" value="1"/>
</dbReference>
<feature type="domain" description="RRM" evidence="4">
    <location>
        <begin position="341"/>
        <end position="418"/>
    </location>
</feature>
<evidence type="ECO:0000256" key="1">
    <source>
        <dbReference type="ARBA" id="ARBA00022884"/>
    </source>
</evidence>
<dbReference type="GO" id="GO:1990904">
    <property type="term" value="C:ribonucleoprotein complex"/>
    <property type="evidence" value="ECO:0007669"/>
    <property type="project" value="TreeGrafter"/>
</dbReference>
<dbReference type="Pfam" id="PF02136">
    <property type="entry name" value="NTF2"/>
    <property type="match status" value="1"/>
</dbReference>
<dbReference type="PROSITE" id="PS50177">
    <property type="entry name" value="NTF2_DOMAIN"/>
    <property type="match status" value="1"/>
</dbReference>
<dbReference type="InterPro" id="IPR032710">
    <property type="entry name" value="NTF2-like_dom_sf"/>
</dbReference>
<dbReference type="InterPro" id="IPR035979">
    <property type="entry name" value="RBD_domain_sf"/>
</dbReference>
<evidence type="ECO:0000256" key="3">
    <source>
        <dbReference type="SAM" id="MobiDB-lite"/>
    </source>
</evidence>
<dbReference type="CDD" id="cd00780">
    <property type="entry name" value="NTF2"/>
    <property type="match status" value="1"/>
</dbReference>
<gene>
    <name evidence="6" type="ORF">F0562_033874</name>
</gene>
<dbReference type="GO" id="GO:0003729">
    <property type="term" value="F:mRNA binding"/>
    <property type="evidence" value="ECO:0007669"/>
    <property type="project" value="TreeGrafter"/>
</dbReference>
<dbReference type="EMBL" id="CM018044">
    <property type="protein sequence ID" value="KAA8529327.1"/>
    <property type="molecule type" value="Genomic_DNA"/>
</dbReference>
<dbReference type="GO" id="GO:0005829">
    <property type="term" value="C:cytosol"/>
    <property type="evidence" value="ECO:0007669"/>
    <property type="project" value="TreeGrafter"/>
</dbReference>
<dbReference type="InterPro" id="IPR002075">
    <property type="entry name" value="NTF2_dom"/>
</dbReference>
<feature type="region of interest" description="Disordered" evidence="3">
    <location>
        <begin position="461"/>
        <end position="495"/>
    </location>
</feature>
<evidence type="ECO:0008006" key="8">
    <source>
        <dbReference type="Google" id="ProtNLM"/>
    </source>
</evidence>
<dbReference type="OrthoDB" id="339151at2759"/>
<reference evidence="6 7" key="1">
    <citation type="submission" date="2019-09" db="EMBL/GenBank/DDBJ databases">
        <title>A chromosome-level genome assembly of the Chinese tupelo Nyssa sinensis.</title>
        <authorList>
            <person name="Yang X."/>
            <person name="Kang M."/>
            <person name="Yang Y."/>
            <person name="Xiong H."/>
            <person name="Wang M."/>
            <person name="Zhang Z."/>
            <person name="Wang Z."/>
            <person name="Wu H."/>
            <person name="Ma T."/>
            <person name="Liu J."/>
            <person name="Xi Z."/>
        </authorList>
    </citation>
    <scope>NUCLEOTIDE SEQUENCE [LARGE SCALE GENOMIC DNA]</scope>
    <source>
        <strain evidence="6">J267</strain>
        <tissue evidence="6">Leaf</tissue>
    </source>
</reference>
<dbReference type="Gene3D" id="3.10.450.50">
    <property type="match status" value="1"/>
</dbReference>
<dbReference type="InterPro" id="IPR000504">
    <property type="entry name" value="RRM_dom"/>
</dbReference>
<keyword evidence="1 2" id="KW-0694">RNA-binding</keyword>
<feature type="domain" description="NTF2" evidence="5">
    <location>
        <begin position="104"/>
        <end position="222"/>
    </location>
</feature>
<evidence type="ECO:0000259" key="5">
    <source>
        <dbReference type="PROSITE" id="PS50177"/>
    </source>
</evidence>
<dbReference type="InterPro" id="IPR018222">
    <property type="entry name" value="Nuclear_transport_factor_2_euk"/>
</dbReference>
<proteinExistence type="predicted"/>